<evidence type="ECO:0000256" key="1">
    <source>
        <dbReference type="ARBA" id="ARBA00004448"/>
    </source>
</evidence>
<evidence type="ECO:0000313" key="11">
    <source>
        <dbReference type="Proteomes" id="UP000073492"/>
    </source>
</evidence>
<proteinExistence type="inferred from homology"/>
<dbReference type="Proteomes" id="UP000073492">
    <property type="component" value="Unassembled WGS sequence"/>
</dbReference>
<sequence length="235" mass="25821">LLHLPAAPSRLGSDDLNCLFLSQTTDNVRVAYTALPTSITTCPTSLVDYNTTPMSTSMRFGLRAAQNSFRQNVFRQNVNQFARRRTQSTAADAAEATKANESGFSKFFNSPVGPKTVHFWAPIMKWGLVLAGAADFARPAEQLSISQNGALMATGLIWTRWCFVIKPRNLFLASVNFLLFCVGATQVSRVLMYQKSLKGGTLGEEIKDEAKSEGSKLEQAFEKAEKKVEQKLGGK</sequence>
<keyword evidence="11" id="KW-1185">Reference proteome</keyword>
<dbReference type="EMBL" id="LFZO01000024">
    <property type="protein sequence ID" value="KXT17159.1"/>
    <property type="molecule type" value="Genomic_DNA"/>
</dbReference>
<accession>A0A139IR05</accession>
<comment type="function">
    <text evidence="9">Mediates the uptake of pyruvate into mitochondria.</text>
</comment>
<dbReference type="Pfam" id="PF03650">
    <property type="entry name" value="MPC"/>
    <property type="match status" value="1"/>
</dbReference>
<evidence type="ECO:0000256" key="6">
    <source>
        <dbReference type="ARBA" id="ARBA00022989"/>
    </source>
</evidence>
<keyword evidence="3 9" id="KW-0813">Transport</keyword>
<name>A0A139IR05_9PEZI</name>
<dbReference type="GO" id="GO:0005743">
    <property type="term" value="C:mitochondrial inner membrane"/>
    <property type="evidence" value="ECO:0007669"/>
    <property type="project" value="UniProtKB-SubCell"/>
</dbReference>
<dbReference type="PANTHER" id="PTHR14154">
    <property type="entry name" value="UPF0041 BRAIN PROTEIN 44-RELATED"/>
    <property type="match status" value="1"/>
</dbReference>
<comment type="subcellular location">
    <subcellularLocation>
        <location evidence="1 9">Mitochondrion inner membrane</location>
        <topology evidence="1 9">Multi-pass membrane protein</topology>
    </subcellularLocation>
</comment>
<organism evidence="10 11">
    <name type="scientific">Pseudocercospora musae</name>
    <dbReference type="NCBI Taxonomy" id="113226"/>
    <lineage>
        <taxon>Eukaryota</taxon>
        <taxon>Fungi</taxon>
        <taxon>Dikarya</taxon>
        <taxon>Ascomycota</taxon>
        <taxon>Pezizomycotina</taxon>
        <taxon>Dothideomycetes</taxon>
        <taxon>Dothideomycetidae</taxon>
        <taxon>Mycosphaerellales</taxon>
        <taxon>Mycosphaerellaceae</taxon>
        <taxon>Pseudocercospora</taxon>
    </lineage>
</organism>
<dbReference type="InterPro" id="IPR005336">
    <property type="entry name" value="MPC"/>
</dbReference>
<keyword evidence="7 9" id="KW-0496">Mitochondrion</keyword>
<feature type="non-terminal residue" evidence="10">
    <location>
        <position position="1"/>
    </location>
</feature>
<comment type="caution">
    <text evidence="10">The sequence shown here is derived from an EMBL/GenBank/DDBJ whole genome shotgun (WGS) entry which is preliminary data.</text>
</comment>
<dbReference type="OrthoDB" id="869189at2759"/>
<keyword evidence="6" id="KW-1133">Transmembrane helix</keyword>
<evidence type="ECO:0000256" key="4">
    <source>
        <dbReference type="ARBA" id="ARBA00022692"/>
    </source>
</evidence>
<dbReference type="GO" id="GO:0006850">
    <property type="term" value="P:pyruvate import into mitochondria"/>
    <property type="evidence" value="ECO:0007669"/>
    <property type="project" value="InterPro"/>
</dbReference>
<evidence type="ECO:0000256" key="8">
    <source>
        <dbReference type="ARBA" id="ARBA00023136"/>
    </source>
</evidence>
<keyword evidence="4" id="KW-0812">Transmembrane</keyword>
<keyword evidence="8" id="KW-0472">Membrane</keyword>
<reference evidence="10 11" key="1">
    <citation type="submission" date="2015-07" db="EMBL/GenBank/DDBJ databases">
        <title>Comparative genomics of the Sigatoka disease complex on banana suggests a link between parallel evolutionary changes in Pseudocercospora fijiensis and Pseudocercospora eumusae and increased virulence on the banana host.</title>
        <authorList>
            <person name="Chang T.-C."/>
            <person name="Salvucci A."/>
            <person name="Crous P.W."/>
            <person name="Stergiopoulos I."/>
        </authorList>
    </citation>
    <scope>NUCLEOTIDE SEQUENCE [LARGE SCALE GENOMIC DNA]</scope>
    <source>
        <strain evidence="10 11">CBS 116634</strain>
    </source>
</reference>
<keyword evidence="5 9" id="KW-0999">Mitochondrion inner membrane</keyword>
<evidence type="ECO:0000256" key="7">
    <source>
        <dbReference type="ARBA" id="ARBA00023128"/>
    </source>
</evidence>
<protein>
    <recommendedName>
        <fullName evidence="9">Mitochondrial pyruvate carrier</fullName>
    </recommendedName>
</protein>
<evidence type="ECO:0000256" key="9">
    <source>
        <dbReference type="RuleBase" id="RU363100"/>
    </source>
</evidence>
<evidence type="ECO:0000256" key="5">
    <source>
        <dbReference type="ARBA" id="ARBA00022792"/>
    </source>
</evidence>
<evidence type="ECO:0000256" key="3">
    <source>
        <dbReference type="ARBA" id="ARBA00022448"/>
    </source>
</evidence>
<comment type="similarity">
    <text evidence="2 9">Belongs to the mitochondrial pyruvate carrier (MPC) (TC 2.A.105) family.</text>
</comment>
<evidence type="ECO:0000313" key="10">
    <source>
        <dbReference type="EMBL" id="KXT17159.1"/>
    </source>
</evidence>
<gene>
    <name evidence="10" type="ORF">AC579_353</name>
</gene>
<evidence type="ECO:0000256" key="2">
    <source>
        <dbReference type="ARBA" id="ARBA00006416"/>
    </source>
</evidence>
<dbReference type="AlphaFoldDB" id="A0A139IR05"/>